<sequence>MHARDTDEKQTRTSRQQTHILSLNPEEIAQTYLHTRAAKDTQLETPLVISCTINELDQLAPHTRFKTNTGQLLGPLGILSPHLPTLSLLTLVP</sequence>
<dbReference type="AlphaFoldDB" id="U3GWL5"/>
<reference evidence="1 2" key="1">
    <citation type="journal article" date="2013" name="Genome Announc.">
        <title>Whole-Genome Sequence of the Clinical Strain Corynebacterium argentoratense DSM 44202, Isolated from a Human Throat Specimen.</title>
        <authorList>
            <person name="Bomholt C."/>
            <person name="Glaub A."/>
            <person name="Gravermann K."/>
            <person name="Albersmeier A."/>
            <person name="Brinkrolf K."/>
            <person name="Ruckert C."/>
            <person name="Tauch A."/>
        </authorList>
    </citation>
    <scope>NUCLEOTIDE SEQUENCE [LARGE SCALE GENOMIC DNA]</scope>
    <source>
        <strain evidence="1">DSM 44202</strain>
    </source>
</reference>
<keyword evidence="2" id="KW-1185">Reference proteome</keyword>
<evidence type="ECO:0000313" key="1">
    <source>
        <dbReference type="EMBL" id="AGU15945.1"/>
    </source>
</evidence>
<proteinExistence type="predicted"/>
<dbReference type="HOGENOM" id="CLU_2394707_0_0_11"/>
<dbReference type="Proteomes" id="UP000016943">
    <property type="component" value="Chromosome"/>
</dbReference>
<dbReference type="EMBL" id="CP006365">
    <property type="protein sequence ID" value="AGU15945.1"/>
    <property type="molecule type" value="Genomic_DNA"/>
</dbReference>
<accession>U3GWL5</accession>
<organism evidence="1 2">
    <name type="scientific">Corynebacterium argentoratense DSM 44202</name>
    <dbReference type="NCBI Taxonomy" id="1348662"/>
    <lineage>
        <taxon>Bacteria</taxon>
        <taxon>Bacillati</taxon>
        <taxon>Actinomycetota</taxon>
        <taxon>Actinomycetes</taxon>
        <taxon>Mycobacteriales</taxon>
        <taxon>Corynebacteriaceae</taxon>
        <taxon>Corynebacterium</taxon>
    </lineage>
</organism>
<evidence type="ECO:0000313" key="2">
    <source>
        <dbReference type="Proteomes" id="UP000016943"/>
    </source>
</evidence>
<dbReference type="KEGG" id="caz:CARG_09245"/>
<dbReference type="PATRIC" id="fig|1348662.3.peg.1826"/>
<gene>
    <name evidence="1" type="ORF">CARG_09245</name>
</gene>
<protein>
    <submittedName>
        <fullName evidence="1">Uncharacterized protein</fullName>
    </submittedName>
</protein>
<name>U3GWL5_9CORY</name>